<dbReference type="Proteomes" id="UP000256690">
    <property type="component" value="Unassembled WGS sequence"/>
</dbReference>
<accession>A0A3D8RRK4</accession>
<evidence type="ECO:0000313" key="2">
    <source>
        <dbReference type="Proteomes" id="UP000256690"/>
    </source>
</evidence>
<sequence>MPDAERIKELRDLAFDTCQKAIMAAVDVCCPRLRITTRSELGKSIKTALRELRTDLFVPKNREISGLTLGEVYEAFELKHSEMPLVIASLRAYRTDYRDDIPKSIWEENEEFNETFGPVLAKNEAVSRSWFDILYRKALHAANQEGIHGQRPLPDSMDVLMALGGRITSLSGRADYTVWYEETTDQMSTNLACIEMKKRGDAKKAIPQCLGYMGVVHRRRVNLKKSNTDVYGIATDGRVFYFLGIEKGYVRISEPLTWDMHNPAEAGVIWRGLRAIVRQATALSPLNSRNPTDET</sequence>
<proteinExistence type="predicted"/>
<dbReference type="EMBL" id="PVWQ01000007">
    <property type="protein sequence ID" value="RDW76635.1"/>
    <property type="molecule type" value="Genomic_DNA"/>
</dbReference>
<evidence type="ECO:0000313" key="1">
    <source>
        <dbReference type="EMBL" id="RDW76635.1"/>
    </source>
</evidence>
<gene>
    <name evidence="1" type="ORF">DSM5745_06627</name>
</gene>
<dbReference type="AlphaFoldDB" id="A0A3D8RRK4"/>
<comment type="caution">
    <text evidence="1">The sequence shown here is derived from an EMBL/GenBank/DDBJ whole genome shotgun (WGS) entry which is preliminary data.</text>
</comment>
<name>A0A3D8RRK4_9EURO</name>
<organism evidence="1 2">
    <name type="scientific">Aspergillus mulundensis</name>
    <dbReference type="NCBI Taxonomy" id="1810919"/>
    <lineage>
        <taxon>Eukaryota</taxon>
        <taxon>Fungi</taxon>
        <taxon>Dikarya</taxon>
        <taxon>Ascomycota</taxon>
        <taxon>Pezizomycotina</taxon>
        <taxon>Eurotiomycetes</taxon>
        <taxon>Eurotiomycetidae</taxon>
        <taxon>Eurotiales</taxon>
        <taxon>Aspergillaceae</taxon>
        <taxon>Aspergillus</taxon>
        <taxon>Aspergillus subgen. Nidulantes</taxon>
    </lineage>
</organism>
<dbReference type="GeneID" id="38116997"/>
<dbReference type="OrthoDB" id="2103397at2759"/>
<dbReference type="RefSeq" id="XP_026602947.1">
    <property type="nucleotide sequence ID" value="XM_026748643.1"/>
</dbReference>
<dbReference type="STRING" id="1810919.A0A3D8RRK4"/>
<reference evidence="1 2" key="1">
    <citation type="journal article" date="2018" name="IMA Fungus">
        <title>IMA Genome-F 9: Draft genome sequence of Annulohypoxylon stygium, Aspergillus mulundensis, Berkeleyomyces basicola (syn. Thielaviopsis basicola), Ceratocystis smalleyi, two Cercospora beticola strains, Coleophoma cylindrospora, Fusarium fracticaudum, Phialophora cf. hyalina, and Morchella septimelata.</title>
        <authorList>
            <person name="Wingfield B.D."/>
            <person name="Bills G.F."/>
            <person name="Dong Y."/>
            <person name="Huang W."/>
            <person name="Nel W.J."/>
            <person name="Swalarsk-Parry B.S."/>
            <person name="Vaghefi N."/>
            <person name="Wilken P.M."/>
            <person name="An Z."/>
            <person name="de Beer Z.W."/>
            <person name="De Vos L."/>
            <person name="Chen L."/>
            <person name="Duong T.A."/>
            <person name="Gao Y."/>
            <person name="Hammerbacher A."/>
            <person name="Kikkert J.R."/>
            <person name="Li Y."/>
            <person name="Li H."/>
            <person name="Li K."/>
            <person name="Li Q."/>
            <person name="Liu X."/>
            <person name="Ma X."/>
            <person name="Naidoo K."/>
            <person name="Pethybridge S.J."/>
            <person name="Sun J."/>
            <person name="Steenkamp E.T."/>
            <person name="van der Nest M.A."/>
            <person name="van Wyk S."/>
            <person name="Wingfield M.J."/>
            <person name="Xiong C."/>
            <person name="Yue Q."/>
            <person name="Zhang X."/>
        </authorList>
    </citation>
    <scope>NUCLEOTIDE SEQUENCE [LARGE SCALE GENOMIC DNA]</scope>
    <source>
        <strain evidence="1 2">DSM 5745</strain>
    </source>
</reference>
<protein>
    <submittedName>
        <fullName evidence="1">Uncharacterized protein</fullName>
    </submittedName>
</protein>
<keyword evidence="2" id="KW-1185">Reference proteome</keyword>